<evidence type="ECO:0000313" key="5">
    <source>
        <dbReference type="EMBL" id="SDC63038.1"/>
    </source>
</evidence>
<evidence type="ECO:0000256" key="2">
    <source>
        <dbReference type="SAM" id="MobiDB-lite"/>
    </source>
</evidence>
<dbReference type="RefSeq" id="WP_093726595.1">
    <property type="nucleotide sequence ID" value="NZ_FMZB01000003.1"/>
</dbReference>
<dbReference type="Proteomes" id="UP000198666">
    <property type="component" value="Unassembled WGS sequence"/>
</dbReference>
<dbReference type="OrthoDB" id="1724615at2"/>
<keyword evidence="3" id="KW-0472">Membrane</keyword>
<keyword evidence="3" id="KW-0812">Transmembrane</keyword>
<dbReference type="Gene3D" id="1.25.60.10">
    <property type="entry name" value="MgtE N-terminal domain-like"/>
    <property type="match status" value="1"/>
</dbReference>
<keyword evidence="1" id="KW-0175">Coiled coil</keyword>
<dbReference type="Pfam" id="PF03448">
    <property type="entry name" value="MgtE_N"/>
    <property type="match status" value="1"/>
</dbReference>
<keyword evidence="3" id="KW-1133">Transmembrane helix</keyword>
<protein>
    <submittedName>
        <fullName evidence="5">Flagellar motility protein MotE, a chaperone for MotC folding</fullName>
    </submittedName>
</protein>
<dbReference type="SUPFAM" id="SSF158791">
    <property type="entry name" value="MgtE N-terminal domain-like"/>
    <property type="match status" value="1"/>
</dbReference>
<sequence>MAKQKNDQPKKKGKGKGFILYFLLPVVLAAVLVIAILEFSGVSVAKLASGIPVIGNMVNDESTSASSSTADAEKLKKQLKDQQATIDMMKDTEDAKNAEIDDLNQQIIKLENQLNGTEPASDTAGTQSTSGGGTAEGEEAATPYKEAASSFSKMDDAKAAAIISKMDNEKALGVLQELSGKKRGTILAAMDAEAAATYTSAMVDEAEKGEEKNE</sequence>
<feature type="transmembrane region" description="Helical" evidence="3">
    <location>
        <begin position="18"/>
        <end position="37"/>
    </location>
</feature>
<keyword evidence="6" id="KW-1185">Reference proteome</keyword>
<keyword evidence="5" id="KW-0966">Cell projection</keyword>
<evidence type="ECO:0000256" key="3">
    <source>
        <dbReference type="SAM" id="Phobius"/>
    </source>
</evidence>
<name>A0A1G6N5A3_9BACI</name>
<dbReference type="EMBL" id="FMZB01000003">
    <property type="protein sequence ID" value="SDC63038.1"/>
    <property type="molecule type" value="Genomic_DNA"/>
</dbReference>
<dbReference type="InterPro" id="IPR006668">
    <property type="entry name" value="Mg_transptr_MgtE_intracell_dom"/>
</dbReference>
<feature type="compositionally biased region" description="Low complexity" evidence="2">
    <location>
        <begin position="120"/>
        <end position="129"/>
    </location>
</feature>
<accession>A0A1G6N5A3</accession>
<evidence type="ECO:0000313" key="6">
    <source>
        <dbReference type="Proteomes" id="UP000198666"/>
    </source>
</evidence>
<proteinExistence type="predicted"/>
<feature type="domain" description="Magnesium transporter MgtE intracellular" evidence="4">
    <location>
        <begin position="147"/>
        <end position="200"/>
    </location>
</feature>
<evidence type="ECO:0000259" key="4">
    <source>
        <dbReference type="Pfam" id="PF03448"/>
    </source>
</evidence>
<dbReference type="InterPro" id="IPR038076">
    <property type="entry name" value="MgtE_N_sf"/>
</dbReference>
<dbReference type="STRING" id="361279.SAMN05421663_103190"/>
<gene>
    <name evidence="5" type="ORF">SAMN05421663_103190</name>
</gene>
<keyword evidence="5" id="KW-0969">Cilium</keyword>
<reference evidence="6" key="1">
    <citation type="submission" date="2016-10" db="EMBL/GenBank/DDBJ databases">
        <authorList>
            <person name="Varghese N."/>
            <person name="Submissions S."/>
        </authorList>
    </citation>
    <scope>NUCLEOTIDE SEQUENCE [LARGE SCALE GENOMIC DNA]</scope>
    <source>
        <strain evidence="6">DSM 21620</strain>
    </source>
</reference>
<feature type="region of interest" description="Disordered" evidence="2">
    <location>
        <begin position="115"/>
        <end position="151"/>
    </location>
</feature>
<dbReference type="AlphaFoldDB" id="A0A1G6N5A3"/>
<organism evidence="5 6">
    <name type="scientific">Terribacillus halophilus</name>
    <dbReference type="NCBI Taxonomy" id="361279"/>
    <lineage>
        <taxon>Bacteria</taxon>
        <taxon>Bacillati</taxon>
        <taxon>Bacillota</taxon>
        <taxon>Bacilli</taxon>
        <taxon>Bacillales</taxon>
        <taxon>Bacillaceae</taxon>
        <taxon>Terribacillus</taxon>
    </lineage>
</organism>
<feature type="coiled-coil region" evidence="1">
    <location>
        <begin position="65"/>
        <end position="113"/>
    </location>
</feature>
<keyword evidence="5" id="KW-0282">Flagellum</keyword>
<evidence type="ECO:0000256" key="1">
    <source>
        <dbReference type="SAM" id="Coils"/>
    </source>
</evidence>